<dbReference type="Pfam" id="PF21138">
    <property type="entry name" value="SMUBP-2_HCS1_1B"/>
    <property type="match status" value="1"/>
</dbReference>
<reference evidence="2" key="2">
    <citation type="submission" date="2025-08" db="UniProtKB">
        <authorList>
            <consortium name="Ensembl"/>
        </authorList>
    </citation>
    <scope>IDENTIFICATION</scope>
</reference>
<accession>A0A4W2EBC2</accession>
<name>A0A4W2EBC2_BOBOX</name>
<organism evidence="2 3">
    <name type="scientific">Bos indicus x Bos taurus</name>
    <name type="common">Hybrid cattle</name>
    <dbReference type="NCBI Taxonomy" id="30522"/>
    <lineage>
        <taxon>Eukaryota</taxon>
        <taxon>Metazoa</taxon>
        <taxon>Chordata</taxon>
        <taxon>Craniata</taxon>
        <taxon>Vertebrata</taxon>
        <taxon>Euteleostomi</taxon>
        <taxon>Mammalia</taxon>
        <taxon>Eutheria</taxon>
        <taxon>Laurasiatheria</taxon>
        <taxon>Artiodactyla</taxon>
        <taxon>Ruminantia</taxon>
        <taxon>Pecora</taxon>
        <taxon>Bovidae</taxon>
        <taxon>Bovinae</taxon>
        <taxon>Bos</taxon>
    </lineage>
</organism>
<dbReference type="Gene3D" id="2.40.30.270">
    <property type="match status" value="1"/>
</dbReference>
<dbReference type="InterPro" id="IPR048761">
    <property type="entry name" value="SMUBP-2_HCS1_1B"/>
</dbReference>
<keyword evidence="3" id="KW-1185">Reference proteome</keyword>
<dbReference type="Ensembl" id="ENSBIXT00000008205.1">
    <property type="protein sequence ID" value="ENSBIXP00000029107.1"/>
    <property type="gene ID" value="ENSBIXG00000010621.1"/>
</dbReference>
<gene>
    <name evidence="2" type="primary">IGHMBP2</name>
</gene>
<evidence type="ECO:0000259" key="1">
    <source>
        <dbReference type="Pfam" id="PF21138"/>
    </source>
</evidence>
<dbReference type="AlphaFoldDB" id="A0A4W2EBC2"/>
<evidence type="ECO:0000313" key="2">
    <source>
        <dbReference type="Ensembl" id="ENSBIXP00000029107.1"/>
    </source>
</evidence>
<feature type="domain" description="Helicase SMUBP-2/HCS1 1B" evidence="1">
    <location>
        <begin position="10"/>
        <end position="136"/>
    </location>
</feature>
<proteinExistence type="predicted"/>
<reference evidence="2" key="3">
    <citation type="submission" date="2025-09" db="UniProtKB">
        <authorList>
            <consortium name="Ensembl"/>
        </authorList>
    </citation>
    <scope>IDENTIFICATION</scope>
</reference>
<dbReference type="Proteomes" id="UP000314981">
    <property type="component" value="Chromosome 29"/>
</dbReference>
<protein>
    <submittedName>
        <fullName evidence="2">Immunoglobulin mu DNA binding protein 2</fullName>
    </submittedName>
</protein>
<reference evidence="2 3" key="1">
    <citation type="submission" date="2018-11" db="EMBL/GenBank/DDBJ databases">
        <title>Haplotype-resolved cattle genomes.</title>
        <authorList>
            <person name="Low W.Y."/>
            <person name="Tearle R."/>
            <person name="Bickhart D.M."/>
            <person name="Rosen B.D."/>
            <person name="Koren S."/>
            <person name="Rhie A."/>
            <person name="Hiendleder S."/>
            <person name="Phillippy A.M."/>
            <person name="Smith T.P.L."/>
            <person name="Williams J.L."/>
        </authorList>
    </citation>
    <scope>NUCLEOTIDE SEQUENCE [LARGE SCALE GENOMIC DNA]</scope>
</reference>
<evidence type="ECO:0000313" key="3">
    <source>
        <dbReference type="Proteomes" id="UP000314981"/>
    </source>
</evidence>
<dbReference type="FunFam" id="2.40.30.270:FF:000001">
    <property type="entry name" value="Immunoglobulin mu DNA-binding protein 2"/>
    <property type="match status" value="1"/>
</dbReference>
<sequence length="190" mass="21099">MASTPVESFVTKQLELLELERDAEVEERRSWQENVSLKELQSRGVCLLKLQVSSQRTGLYGRLLITLEPRRCVSAAVLPSNSFTSGDIVGLYDESGQLATGILTRITQKGVTVAFDESHDSQLSLDQEHSYRLLKLANDVTYKRLKNPADLLQPRPGRLPAGSGPVCAVPEGTRHYPRAPGHWEDHHRGG</sequence>
<dbReference type="GO" id="GO:0003723">
    <property type="term" value="F:RNA binding"/>
    <property type="evidence" value="ECO:0007669"/>
    <property type="project" value="InterPro"/>
</dbReference>